<dbReference type="PANTHER" id="PTHR24223">
    <property type="entry name" value="ATP-BINDING CASSETTE SUB-FAMILY C"/>
    <property type="match status" value="1"/>
</dbReference>
<dbReference type="Pfam" id="PF24357">
    <property type="entry name" value="TMD0_ABC"/>
    <property type="match status" value="1"/>
</dbReference>
<keyword evidence="6" id="KW-0067">ATP-binding</keyword>
<name>A0A151GFS7_DRECN</name>
<feature type="domain" description="ABC transporter" evidence="11">
    <location>
        <begin position="597"/>
        <end position="809"/>
    </location>
</feature>
<comment type="caution">
    <text evidence="13">The sequence shown here is derived from an EMBL/GenBank/DDBJ whole genome shotgun (WGS) entry which is preliminary data.</text>
</comment>
<dbReference type="EMBL" id="LAYC01000003">
    <property type="protein sequence ID" value="KYK55948.1"/>
    <property type="molecule type" value="Genomic_DNA"/>
</dbReference>
<feature type="transmembrane region" description="Helical" evidence="9">
    <location>
        <begin position="99"/>
        <end position="119"/>
    </location>
</feature>
<dbReference type="InterPro" id="IPR027417">
    <property type="entry name" value="P-loop_NTPase"/>
</dbReference>
<feature type="domain" description="ABC transporter" evidence="11">
    <location>
        <begin position="1168"/>
        <end position="1406"/>
    </location>
</feature>
<dbReference type="GO" id="GO:0016887">
    <property type="term" value="F:ATP hydrolysis activity"/>
    <property type="evidence" value="ECO:0007669"/>
    <property type="project" value="InterPro"/>
</dbReference>
<keyword evidence="7 9" id="KW-1133">Transmembrane helix</keyword>
<evidence type="ECO:0000256" key="7">
    <source>
        <dbReference type="ARBA" id="ARBA00022989"/>
    </source>
</evidence>
<organism evidence="13 14">
    <name type="scientific">Drechmeria coniospora</name>
    <name type="common">Nematophagous fungus</name>
    <name type="synonym">Meria coniospora</name>
    <dbReference type="NCBI Taxonomy" id="98403"/>
    <lineage>
        <taxon>Eukaryota</taxon>
        <taxon>Fungi</taxon>
        <taxon>Dikarya</taxon>
        <taxon>Ascomycota</taxon>
        <taxon>Pezizomycotina</taxon>
        <taxon>Sordariomycetes</taxon>
        <taxon>Hypocreomycetidae</taxon>
        <taxon>Hypocreales</taxon>
        <taxon>Ophiocordycipitaceae</taxon>
        <taxon>Drechmeria</taxon>
    </lineage>
</organism>
<feature type="transmembrane region" description="Helical" evidence="9">
    <location>
        <begin position="1071"/>
        <end position="1092"/>
    </location>
</feature>
<dbReference type="PROSITE" id="PS00211">
    <property type="entry name" value="ABC_TRANSPORTER_1"/>
    <property type="match status" value="1"/>
</dbReference>
<dbReference type="InterPro" id="IPR056227">
    <property type="entry name" value="TMD0_ABC"/>
</dbReference>
<feature type="transmembrane region" description="Helical" evidence="9">
    <location>
        <begin position="878"/>
        <end position="900"/>
    </location>
</feature>
<feature type="chain" id="PRO_5007580554" description="ABC transporter" evidence="10">
    <location>
        <begin position="23"/>
        <end position="1406"/>
    </location>
</feature>
<feature type="domain" description="ABC transmembrane type-1" evidence="12">
    <location>
        <begin position="904"/>
        <end position="1129"/>
    </location>
</feature>
<dbReference type="PANTHER" id="PTHR24223:SF399">
    <property type="entry name" value="ABC TRANSPORTER ATNG"/>
    <property type="match status" value="1"/>
</dbReference>
<dbReference type="Proteomes" id="UP000076580">
    <property type="component" value="Chromosome 03"/>
</dbReference>
<dbReference type="SUPFAM" id="SSF52540">
    <property type="entry name" value="P-loop containing nucleoside triphosphate hydrolases"/>
    <property type="match status" value="2"/>
</dbReference>
<dbReference type="SMART" id="SM00382">
    <property type="entry name" value="AAA"/>
    <property type="match status" value="2"/>
</dbReference>
<dbReference type="PROSITE" id="PS50929">
    <property type="entry name" value="ABC_TM1F"/>
    <property type="match status" value="2"/>
</dbReference>
<feature type="transmembrane region" description="Helical" evidence="9">
    <location>
        <begin position="309"/>
        <end position="330"/>
    </location>
</feature>
<keyword evidence="3" id="KW-1003">Cell membrane</keyword>
<dbReference type="InterPro" id="IPR050173">
    <property type="entry name" value="ABC_transporter_C-like"/>
</dbReference>
<feature type="transmembrane region" description="Helical" evidence="9">
    <location>
        <begin position="524"/>
        <end position="542"/>
    </location>
</feature>
<keyword evidence="8 9" id="KW-0472">Membrane</keyword>
<dbReference type="InParanoid" id="A0A151GFS7"/>
<dbReference type="STRING" id="98403.A0A151GFS7"/>
<dbReference type="PROSITE" id="PS50893">
    <property type="entry name" value="ABC_TRANSPORTER_2"/>
    <property type="match status" value="2"/>
</dbReference>
<dbReference type="InterPro" id="IPR044726">
    <property type="entry name" value="ABCC_6TM_D2"/>
</dbReference>
<dbReference type="Pfam" id="PF00664">
    <property type="entry name" value="ABC_membrane"/>
    <property type="match status" value="1"/>
</dbReference>
<dbReference type="InterPro" id="IPR003439">
    <property type="entry name" value="ABC_transporter-like_ATP-bd"/>
</dbReference>
<comment type="subcellular location">
    <subcellularLocation>
        <location evidence="1">Cell membrane</location>
        <topology evidence="1">Multi-pass membrane protein</topology>
    </subcellularLocation>
</comment>
<dbReference type="RefSeq" id="XP_040655300.1">
    <property type="nucleotide sequence ID" value="XM_040805196.1"/>
</dbReference>
<evidence type="ECO:0000256" key="2">
    <source>
        <dbReference type="ARBA" id="ARBA00022448"/>
    </source>
</evidence>
<evidence type="ECO:0000256" key="8">
    <source>
        <dbReference type="ARBA" id="ARBA00023136"/>
    </source>
</evidence>
<evidence type="ECO:0000313" key="13">
    <source>
        <dbReference type="EMBL" id="KYK55948.1"/>
    </source>
</evidence>
<keyword evidence="2" id="KW-0813">Transport</keyword>
<evidence type="ECO:0000256" key="5">
    <source>
        <dbReference type="ARBA" id="ARBA00022741"/>
    </source>
</evidence>
<dbReference type="CDD" id="cd18580">
    <property type="entry name" value="ABC_6TM_ABCC_D2"/>
    <property type="match status" value="1"/>
</dbReference>
<evidence type="ECO:0000313" key="14">
    <source>
        <dbReference type="Proteomes" id="UP000076580"/>
    </source>
</evidence>
<dbReference type="GO" id="GO:0140359">
    <property type="term" value="F:ABC-type transporter activity"/>
    <property type="evidence" value="ECO:0007669"/>
    <property type="project" value="InterPro"/>
</dbReference>
<feature type="transmembrane region" description="Helical" evidence="9">
    <location>
        <begin position="971"/>
        <end position="1002"/>
    </location>
</feature>
<dbReference type="InterPro" id="IPR011527">
    <property type="entry name" value="ABC1_TM_dom"/>
</dbReference>
<evidence type="ECO:0000256" key="1">
    <source>
        <dbReference type="ARBA" id="ARBA00004651"/>
    </source>
</evidence>
<dbReference type="GO" id="GO:0005886">
    <property type="term" value="C:plasma membrane"/>
    <property type="evidence" value="ECO:0007669"/>
    <property type="project" value="UniProtKB-SubCell"/>
</dbReference>
<feature type="transmembrane region" description="Helical" evidence="9">
    <location>
        <begin position="487"/>
        <end position="512"/>
    </location>
</feature>
<feature type="domain" description="ABC transmembrane type-1" evidence="12">
    <location>
        <begin position="283"/>
        <end position="550"/>
    </location>
</feature>
<evidence type="ECO:0000256" key="9">
    <source>
        <dbReference type="SAM" id="Phobius"/>
    </source>
</evidence>
<feature type="transmembrane region" description="Helical" evidence="9">
    <location>
        <begin position="131"/>
        <end position="151"/>
    </location>
</feature>
<keyword evidence="5" id="KW-0547">Nucleotide-binding</keyword>
<keyword evidence="4 9" id="KW-0812">Transmembrane</keyword>
<keyword evidence="14" id="KW-1185">Reference proteome</keyword>
<evidence type="ECO:0000256" key="3">
    <source>
        <dbReference type="ARBA" id="ARBA00022475"/>
    </source>
</evidence>
<protein>
    <recommendedName>
        <fullName evidence="15">ABC transporter</fullName>
    </recommendedName>
</protein>
<dbReference type="GeneID" id="63720556"/>
<feature type="signal peptide" evidence="10">
    <location>
        <begin position="1"/>
        <end position="22"/>
    </location>
</feature>
<evidence type="ECO:0000256" key="6">
    <source>
        <dbReference type="ARBA" id="ARBA00022840"/>
    </source>
</evidence>
<evidence type="ECO:0000256" key="10">
    <source>
        <dbReference type="SAM" id="SignalP"/>
    </source>
</evidence>
<keyword evidence="10" id="KW-0732">Signal</keyword>
<evidence type="ECO:0008006" key="15">
    <source>
        <dbReference type="Google" id="ProtNLM"/>
    </source>
</evidence>
<gene>
    <name evidence="13" type="ORF">DCS_07913</name>
</gene>
<dbReference type="GO" id="GO:0005524">
    <property type="term" value="F:ATP binding"/>
    <property type="evidence" value="ECO:0007669"/>
    <property type="project" value="UniProtKB-KW"/>
</dbReference>
<feature type="transmembrane region" description="Helical" evidence="9">
    <location>
        <begin position="65"/>
        <end position="87"/>
    </location>
</feature>
<reference evidence="13 14" key="1">
    <citation type="journal article" date="2016" name="Sci. Rep.">
        <title>Insights into Adaptations to a Near-Obligate Nematode Endoparasitic Lifestyle from the Finished Genome of Drechmeria coniospora.</title>
        <authorList>
            <person name="Zhang L."/>
            <person name="Zhou Z."/>
            <person name="Guo Q."/>
            <person name="Fokkens L."/>
            <person name="Miskei M."/>
            <person name="Pocsi I."/>
            <person name="Zhang W."/>
            <person name="Chen M."/>
            <person name="Wang L."/>
            <person name="Sun Y."/>
            <person name="Donzelli B.G."/>
            <person name="Gibson D.M."/>
            <person name="Nelson D.R."/>
            <person name="Luo J.G."/>
            <person name="Rep M."/>
            <person name="Liu H."/>
            <person name="Yang S."/>
            <person name="Wang J."/>
            <person name="Krasnoff S.B."/>
            <person name="Xu Y."/>
            <person name="Molnar I."/>
            <person name="Lin M."/>
        </authorList>
    </citation>
    <scope>NUCLEOTIDE SEQUENCE [LARGE SCALE GENOMIC DNA]</scope>
    <source>
        <strain evidence="13 14">ARSEF 6962</strain>
    </source>
</reference>
<dbReference type="Pfam" id="PF00005">
    <property type="entry name" value="ABC_tran"/>
    <property type="match status" value="2"/>
</dbReference>
<evidence type="ECO:0000256" key="4">
    <source>
        <dbReference type="ARBA" id="ARBA00022692"/>
    </source>
</evidence>
<dbReference type="InterPro" id="IPR036640">
    <property type="entry name" value="ABC1_TM_sf"/>
</dbReference>
<evidence type="ECO:0000259" key="12">
    <source>
        <dbReference type="PROSITE" id="PS50929"/>
    </source>
</evidence>
<dbReference type="InterPro" id="IPR003593">
    <property type="entry name" value="AAA+_ATPase"/>
</dbReference>
<proteinExistence type="predicted"/>
<dbReference type="Gene3D" id="3.40.50.300">
    <property type="entry name" value="P-loop containing nucleotide triphosphate hydrolases"/>
    <property type="match status" value="2"/>
</dbReference>
<accession>A0A151GFS7</accession>
<dbReference type="SUPFAM" id="SSF90123">
    <property type="entry name" value="ABC transporter transmembrane region"/>
    <property type="match status" value="2"/>
</dbReference>
<dbReference type="InterPro" id="IPR017871">
    <property type="entry name" value="ABC_transporter-like_CS"/>
</dbReference>
<dbReference type="Gene3D" id="1.20.1560.10">
    <property type="entry name" value="ABC transporter type 1, transmembrane domain"/>
    <property type="match status" value="2"/>
</dbReference>
<evidence type="ECO:0000259" key="11">
    <source>
        <dbReference type="PROSITE" id="PS50893"/>
    </source>
</evidence>
<feature type="transmembrane region" description="Helical" evidence="9">
    <location>
        <begin position="1098"/>
        <end position="1121"/>
    </location>
</feature>
<sequence length="1406" mass="154165">MSIVLESLASLLLISAYDNATSHDLVDLTLGSFRRPCPASIDDSLGPSVEGCRFQFDFTLYFEDAILVVVPATIFTILAVARAAFLFCRPRLVERDGFWVAKLSSTGVSAALKIAILVVQCLGHGTRSPASVPAAATSTMAALAVMALSSLEHTRALRPSSLMLVYLFMTILFDLARCRTRFIMSETSLATILTADCVIKLVSFALEARGKASTFLASQAEKSVEQRAGPISRTFFFWLISMFKTGYSRSFSVADMGPIDEVLYSEKLSAMFQPLTQAPQGRPILVASLLIDSVLNYQKSKAPRISNGYGLVGASVLVYVGIAVSGSWYWRQVCRLMSLVRGGLVLSIFEKVLRLRDDSSIESTATTLMISDTQRIISAIEYIYEVAAGVLETSLATYLLYRQLGAPCFTILGLASKATCCLCLWVSKTLSAQQQIWLGAMQKRLEVTKRLLDSIKSLKMTGSEDEAYKNVSRLRAHEIRVARVFRCLLAVSVLLSYSMLTLSPLVIFGAYIGIYGPKLDTNAMISSLVLISLVSAPLIHVFQALPSIGSAYGCFKRLNDFILLKEPDTTPETFESPRADRQREEVSSAGADIVLSMKGASFGWTPEKPPLLRDITLDIKKGYLTAIVGRVGSGKTLLMRSLVGESNQLDGSTVIRKDRGGIAYCGQVPWIENLSAKEAWTQHSEGDPKWLDEVQDCCALDDVTALADYSTGTALARVVAAKKDMVLLDDVFSALDRKSRERISVRLMGPHGLFRRMGTTVLFTTHDSKGQLPYLALMYLLFSNASLTTPGHIASFADEVYHIDDQGRLRVSTSDFLGVEENANSGEDEGGDDIGREVEAKAETKVACLKETDQQVPGVNDSTSHVSDRRVFLRYVRAMGYTNAAVFLVFGITFAVTFSFPHVWVQWQLMLVIVPTSAAALHSTLLQATLRAPFAYVSRIDTGSLLNRFNQDLMFIDGYLPLDLFNTCSEFFTAVFEIILIAVVSHHALAALPVLAVILYLIQHVYLRTSKQLRGIDLEWKGYLHTAFGETASGLATIRANGWLDKTRTKFREKLDRSQEPFYLLHMVQRWLQLVLGLVVAGLAVVITIITVTLRDKVAAGVAGVALLKVTTLGSTLTNFIMAWTSLETSLGAISRIVVFEDKTPSEKQDDSTSTAATDENWPQNGRVQIENIFATYVMDKEKNAKPVWHLRGITLNIEPGDRVAVYGRSGSGKSTFLLALLGMIDMPVGRVVVDGVDLSALRMMELRNRFRVISQDNFLDPESTLRQELDPEGQYSDDTVTDILVRCCLHAKVLAVGGLQTQMADAALSKGEAQLFSIAKLVLSESSTAGGGLIILDEATSSDTEIQVEDLMRESLRGKTTISVLHRLDAALKYDKIAVMEKGVLADFGTAGEIVARCDLFASLR</sequence>